<dbReference type="InterPro" id="IPR002347">
    <property type="entry name" value="SDR_fam"/>
</dbReference>
<dbReference type="GO" id="GO:0016491">
    <property type="term" value="F:oxidoreductase activity"/>
    <property type="evidence" value="ECO:0007669"/>
    <property type="project" value="UniProtKB-KW"/>
</dbReference>
<dbReference type="AlphaFoldDB" id="A0A7J6FQJ9"/>
<evidence type="ECO:0008006" key="6">
    <source>
        <dbReference type="Google" id="ProtNLM"/>
    </source>
</evidence>
<organism evidence="4 5">
    <name type="scientific">Cannabis sativa</name>
    <name type="common">Hemp</name>
    <name type="synonym">Marijuana</name>
    <dbReference type="NCBI Taxonomy" id="3483"/>
    <lineage>
        <taxon>Eukaryota</taxon>
        <taxon>Viridiplantae</taxon>
        <taxon>Streptophyta</taxon>
        <taxon>Embryophyta</taxon>
        <taxon>Tracheophyta</taxon>
        <taxon>Spermatophyta</taxon>
        <taxon>Magnoliopsida</taxon>
        <taxon>eudicotyledons</taxon>
        <taxon>Gunneridae</taxon>
        <taxon>Pentapetalae</taxon>
        <taxon>rosids</taxon>
        <taxon>fabids</taxon>
        <taxon>Rosales</taxon>
        <taxon>Cannabaceae</taxon>
        <taxon>Cannabis</taxon>
    </lineage>
</organism>
<keyword evidence="1" id="KW-0521">NADP</keyword>
<dbReference type="Proteomes" id="UP000525078">
    <property type="component" value="Unassembled WGS sequence"/>
</dbReference>
<evidence type="ECO:0000313" key="5">
    <source>
        <dbReference type="Proteomes" id="UP000525078"/>
    </source>
</evidence>
<dbReference type="PANTHER" id="PTHR42898:SF6">
    <property type="entry name" value="NADP-DEPENDENT MANNITOL DEHYDROGENASE"/>
    <property type="match status" value="1"/>
</dbReference>
<dbReference type="PANTHER" id="PTHR42898">
    <property type="entry name" value="TROPINONE REDUCTASE"/>
    <property type="match status" value="1"/>
</dbReference>
<gene>
    <name evidence="4" type="ORF">F8388_011003</name>
</gene>
<evidence type="ECO:0000256" key="3">
    <source>
        <dbReference type="ARBA" id="ARBA00025714"/>
    </source>
</evidence>
<dbReference type="SUPFAM" id="SSF51735">
    <property type="entry name" value="NAD(P)-binding Rossmann-fold domains"/>
    <property type="match status" value="1"/>
</dbReference>
<accession>A0A7J6FQJ9</accession>
<dbReference type="InterPro" id="IPR045000">
    <property type="entry name" value="TR"/>
</dbReference>
<comment type="similarity">
    <text evidence="3">Belongs to the short-chain dehydrogenases/reductases (SDR) family. SDR65C subfamily.</text>
</comment>
<keyword evidence="2" id="KW-0560">Oxidoreductase</keyword>
<evidence type="ECO:0000313" key="4">
    <source>
        <dbReference type="EMBL" id="KAF4372976.1"/>
    </source>
</evidence>
<dbReference type="InterPro" id="IPR036291">
    <property type="entry name" value="NAD(P)-bd_dom_sf"/>
</dbReference>
<proteinExistence type="inferred from homology"/>
<protein>
    <recommendedName>
        <fullName evidence="6">Tropinone reductase I</fullName>
    </recommendedName>
</protein>
<evidence type="ECO:0000256" key="2">
    <source>
        <dbReference type="ARBA" id="ARBA00023002"/>
    </source>
</evidence>
<dbReference type="Gene3D" id="3.40.50.720">
    <property type="entry name" value="NAD(P)-binding Rossmann-like Domain"/>
    <property type="match status" value="1"/>
</dbReference>
<sequence>MAEPKNYTNLEMRWSLEGKTALVTGGSRGIGHAIVEELAKFGAIVHTCCRKESELEKCLEEWRKKGFKVTGSVCDVSQGDQREKLMEAVSSIFQGKLHILVSLMI</sequence>
<dbReference type="Pfam" id="PF00106">
    <property type="entry name" value="adh_short"/>
    <property type="match status" value="1"/>
</dbReference>
<evidence type="ECO:0000256" key="1">
    <source>
        <dbReference type="ARBA" id="ARBA00022857"/>
    </source>
</evidence>
<dbReference type="EMBL" id="JAATIP010000102">
    <property type="protein sequence ID" value="KAF4372976.1"/>
    <property type="molecule type" value="Genomic_DNA"/>
</dbReference>
<name>A0A7J6FQJ9_CANSA</name>
<reference evidence="4 5" key="1">
    <citation type="journal article" date="2020" name="bioRxiv">
        <title>Sequence and annotation of 42 cannabis genomes reveals extensive copy number variation in cannabinoid synthesis and pathogen resistance genes.</title>
        <authorList>
            <person name="Mckernan K.J."/>
            <person name="Helbert Y."/>
            <person name="Kane L.T."/>
            <person name="Ebling H."/>
            <person name="Zhang L."/>
            <person name="Liu B."/>
            <person name="Eaton Z."/>
            <person name="Mclaughlin S."/>
            <person name="Kingan S."/>
            <person name="Baybayan P."/>
            <person name="Concepcion G."/>
            <person name="Jordan M."/>
            <person name="Riva A."/>
            <person name="Barbazuk W."/>
            <person name="Harkins T."/>
        </authorList>
    </citation>
    <scope>NUCLEOTIDE SEQUENCE [LARGE SCALE GENOMIC DNA]</scope>
    <source>
        <strain evidence="5">cv. Jamaican Lion 4</strain>
        <tissue evidence="4">Leaf</tissue>
    </source>
</reference>
<comment type="caution">
    <text evidence="4">The sequence shown here is derived from an EMBL/GenBank/DDBJ whole genome shotgun (WGS) entry which is preliminary data.</text>
</comment>